<evidence type="ECO:0000313" key="2">
    <source>
        <dbReference type="Proteomes" id="UP000784294"/>
    </source>
</evidence>
<dbReference type="Proteomes" id="UP000784294">
    <property type="component" value="Unassembled WGS sequence"/>
</dbReference>
<dbReference type="AlphaFoldDB" id="A0A3S5BFE9"/>
<proteinExistence type="predicted"/>
<protein>
    <submittedName>
        <fullName evidence="1">Uncharacterized protein</fullName>
    </submittedName>
</protein>
<dbReference type="Gene3D" id="1.20.58.60">
    <property type="match status" value="1"/>
</dbReference>
<dbReference type="SUPFAM" id="SSF46966">
    <property type="entry name" value="Spectrin repeat"/>
    <property type="match status" value="1"/>
</dbReference>
<comment type="caution">
    <text evidence="1">The sequence shown here is derived from an EMBL/GenBank/DDBJ whole genome shotgun (WGS) entry which is preliminary data.</text>
</comment>
<reference evidence="1" key="1">
    <citation type="submission" date="2018-11" db="EMBL/GenBank/DDBJ databases">
        <authorList>
            <consortium name="Pathogen Informatics"/>
        </authorList>
    </citation>
    <scope>NUCLEOTIDE SEQUENCE</scope>
</reference>
<organism evidence="1 2">
    <name type="scientific">Protopolystoma xenopodis</name>
    <dbReference type="NCBI Taxonomy" id="117903"/>
    <lineage>
        <taxon>Eukaryota</taxon>
        <taxon>Metazoa</taxon>
        <taxon>Spiralia</taxon>
        <taxon>Lophotrochozoa</taxon>
        <taxon>Platyhelminthes</taxon>
        <taxon>Monogenea</taxon>
        <taxon>Polyopisthocotylea</taxon>
        <taxon>Polystomatidea</taxon>
        <taxon>Polystomatidae</taxon>
        <taxon>Protopolystoma</taxon>
    </lineage>
</organism>
<evidence type="ECO:0000313" key="1">
    <source>
        <dbReference type="EMBL" id="VEL43261.1"/>
    </source>
</evidence>
<gene>
    <name evidence="1" type="ORF">PXEA_LOCUS36701</name>
</gene>
<keyword evidence="2" id="KW-1185">Reference proteome</keyword>
<accession>A0A3S5BFE9</accession>
<dbReference type="OrthoDB" id="6709282at2759"/>
<sequence length="95" mass="10867">METTGTLEEQLTATQAKSAEVRARKADLRQIEELGAKLEERLILDNRYTEHSTRPGFSHAPCSLLYQRSALWNRMWEVCSSIQPKVSHRNGLIVN</sequence>
<name>A0A3S5BFE9_9PLAT</name>
<dbReference type="EMBL" id="CAAALY010279943">
    <property type="protein sequence ID" value="VEL43261.1"/>
    <property type="molecule type" value="Genomic_DNA"/>
</dbReference>